<dbReference type="Proteomes" id="UP000031465">
    <property type="component" value="Unassembled WGS sequence"/>
</dbReference>
<reference evidence="14 15" key="1">
    <citation type="journal article" date="2014" name="Mol. Biol. Evol.">
        <title>Massive expansion of Ubiquitination-related gene families within the Chlamydiae.</title>
        <authorList>
            <person name="Domman D."/>
            <person name="Collingro A."/>
            <person name="Lagkouvardos I."/>
            <person name="Gehre L."/>
            <person name="Weinmaier T."/>
            <person name="Rattei T."/>
            <person name="Subtil A."/>
            <person name="Horn M."/>
        </authorList>
    </citation>
    <scope>NUCLEOTIDE SEQUENCE [LARGE SCALE GENOMIC DNA]</scope>
    <source>
        <strain evidence="14 15">EI2</strain>
    </source>
</reference>
<dbReference type="EC" id="5.6.2.3" evidence="11 12"/>
<evidence type="ECO:0000313" key="14">
    <source>
        <dbReference type="EMBL" id="KIC70937.1"/>
    </source>
</evidence>
<evidence type="ECO:0000256" key="9">
    <source>
        <dbReference type="ARBA" id="ARBA00023235"/>
    </source>
</evidence>
<dbReference type="Pfam" id="PF00772">
    <property type="entry name" value="DnaB"/>
    <property type="match status" value="1"/>
</dbReference>
<dbReference type="AlphaFoldDB" id="A0A0C1JUH2"/>
<evidence type="ECO:0000313" key="15">
    <source>
        <dbReference type="Proteomes" id="UP000031465"/>
    </source>
</evidence>
<name>A0A0C1JUH2_9BACT</name>
<evidence type="ECO:0000256" key="3">
    <source>
        <dbReference type="ARBA" id="ARBA00022705"/>
    </source>
</evidence>
<evidence type="ECO:0000256" key="6">
    <source>
        <dbReference type="ARBA" id="ARBA00022806"/>
    </source>
</evidence>
<keyword evidence="8 12" id="KW-0238">DNA-binding</keyword>
<proteinExistence type="inferred from homology"/>
<dbReference type="GO" id="GO:0005524">
    <property type="term" value="F:ATP binding"/>
    <property type="evidence" value="ECO:0007669"/>
    <property type="project" value="UniProtKB-UniRule"/>
</dbReference>
<dbReference type="NCBIfam" id="NF004967">
    <property type="entry name" value="PRK06321.1"/>
    <property type="match status" value="1"/>
</dbReference>
<dbReference type="InterPro" id="IPR036185">
    <property type="entry name" value="DNA_heli_DnaB-like_N_sf"/>
</dbReference>
<dbReference type="Gene3D" id="3.40.50.300">
    <property type="entry name" value="P-loop containing nucleotide triphosphate hydrolases"/>
    <property type="match status" value="1"/>
</dbReference>
<dbReference type="GO" id="GO:0003677">
    <property type="term" value="F:DNA binding"/>
    <property type="evidence" value="ECO:0007669"/>
    <property type="project" value="UniProtKB-UniRule"/>
</dbReference>
<dbReference type="GO" id="GO:0043139">
    <property type="term" value="F:5'-3' DNA helicase activity"/>
    <property type="evidence" value="ECO:0007669"/>
    <property type="project" value="UniProtKB-EC"/>
</dbReference>
<comment type="catalytic activity">
    <reaction evidence="10 12">
        <text>ATP + H2O = ADP + phosphate + H(+)</text>
        <dbReference type="Rhea" id="RHEA:13065"/>
        <dbReference type="ChEBI" id="CHEBI:15377"/>
        <dbReference type="ChEBI" id="CHEBI:15378"/>
        <dbReference type="ChEBI" id="CHEBI:30616"/>
        <dbReference type="ChEBI" id="CHEBI:43474"/>
        <dbReference type="ChEBI" id="CHEBI:456216"/>
        <dbReference type="EC" id="5.6.2.3"/>
    </reaction>
</comment>
<keyword evidence="3 12" id="KW-0235">DNA replication</keyword>
<dbReference type="InterPro" id="IPR007693">
    <property type="entry name" value="DNA_helicase_DnaB-like_N"/>
</dbReference>
<dbReference type="CDD" id="cd00984">
    <property type="entry name" value="DnaB_C"/>
    <property type="match status" value="1"/>
</dbReference>
<dbReference type="InterPro" id="IPR007694">
    <property type="entry name" value="DNA_helicase_DnaB-like_C"/>
</dbReference>
<dbReference type="Pfam" id="PF03796">
    <property type="entry name" value="DnaB_C"/>
    <property type="match status" value="1"/>
</dbReference>
<keyword evidence="4 12" id="KW-0547">Nucleotide-binding</keyword>
<dbReference type="GO" id="GO:1990077">
    <property type="term" value="C:primosome complex"/>
    <property type="evidence" value="ECO:0007669"/>
    <property type="project" value="UniProtKB-UniRule"/>
</dbReference>
<sequence>MAMTEANVKVKIAPHSKESEMMVIGCMLTSINSLNIASDSLDDSDFYFNEHKIIFQILKTAYKKDKPADIHLVAEELKRVEKLSAVGGVSYLATLAQYAGTSAFIEEYVELVKNKSILRRMIHAAQIIEKSALEESQDVQVALDEAQQLFFQIGQTSNPTSGLILQDIFSGLKSESGLPYLKELQEKQERYAQRGPEDSGISGIPSHFIDLDKMINGLNNSNLMILAARPAMGKTSFAINIAENVCFKNKIPVGIFSLEMSAEQLVHRIVCSQAEVQSDKIKTGALDGVEFQRIVSCVNDMQNHVMIIDDQAGLKITDLRARARRMKESHGIGLLIIDYLQLLSGSGSNRTSENRQNEISEISRMLKNLARELNIPIICLSQLSRKVEERPGHRPMMSDLRESGSIEQDSDIVMFLLRREYYDPNDKPGMAELIVAKNRHGSVGSVNLTFRKEFAQFANYSPVRYDPSQIDSETEQAFKHFSP</sequence>
<keyword evidence="7 12" id="KW-0067">ATP-binding</keyword>
<dbReference type="SUPFAM" id="SSF52540">
    <property type="entry name" value="P-loop containing nucleoside triphosphate hydrolases"/>
    <property type="match status" value="1"/>
</dbReference>
<dbReference type="PROSITE" id="PS51199">
    <property type="entry name" value="SF4_HELICASE"/>
    <property type="match status" value="1"/>
</dbReference>
<feature type="domain" description="SF4 helicase" evidence="13">
    <location>
        <begin position="197"/>
        <end position="464"/>
    </location>
</feature>
<dbReference type="GO" id="GO:0016887">
    <property type="term" value="F:ATP hydrolysis activity"/>
    <property type="evidence" value="ECO:0007669"/>
    <property type="project" value="RHEA"/>
</dbReference>
<evidence type="ECO:0000256" key="4">
    <source>
        <dbReference type="ARBA" id="ARBA00022741"/>
    </source>
</evidence>
<comment type="similarity">
    <text evidence="1 12">Belongs to the helicase family. DnaB subfamily.</text>
</comment>
<dbReference type="InterPro" id="IPR007692">
    <property type="entry name" value="DNA_helicase_DnaB"/>
</dbReference>
<evidence type="ECO:0000256" key="12">
    <source>
        <dbReference type="RuleBase" id="RU362085"/>
    </source>
</evidence>
<evidence type="ECO:0000256" key="1">
    <source>
        <dbReference type="ARBA" id="ARBA00008428"/>
    </source>
</evidence>
<dbReference type="GO" id="GO:0005829">
    <property type="term" value="C:cytosol"/>
    <property type="evidence" value="ECO:0007669"/>
    <property type="project" value="TreeGrafter"/>
</dbReference>
<evidence type="ECO:0000256" key="5">
    <source>
        <dbReference type="ARBA" id="ARBA00022801"/>
    </source>
</evidence>
<evidence type="ECO:0000256" key="2">
    <source>
        <dbReference type="ARBA" id="ARBA00022515"/>
    </source>
</evidence>
<dbReference type="InterPro" id="IPR027417">
    <property type="entry name" value="P-loop_NTPase"/>
</dbReference>
<evidence type="ECO:0000259" key="13">
    <source>
        <dbReference type="PROSITE" id="PS51199"/>
    </source>
</evidence>
<dbReference type="PATRIC" id="fig|362787.3.peg.1874"/>
<dbReference type="PANTHER" id="PTHR30153">
    <property type="entry name" value="REPLICATIVE DNA HELICASE DNAB"/>
    <property type="match status" value="1"/>
</dbReference>
<dbReference type="InterPro" id="IPR016136">
    <property type="entry name" value="DNA_helicase_N/primase_C"/>
</dbReference>
<gene>
    <name evidence="14" type="primary">dnaC</name>
    <name evidence="14" type="ORF">DB44_FF00180</name>
</gene>
<keyword evidence="6 12" id="KW-0347">Helicase</keyword>
<keyword evidence="5 12" id="KW-0378">Hydrolase</keyword>
<evidence type="ECO:0000256" key="8">
    <source>
        <dbReference type="ARBA" id="ARBA00023125"/>
    </source>
</evidence>
<dbReference type="NCBIfam" id="TIGR00665">
    <property type="entry name" value="DnaB"/>
    <property type="match status" value="1"/>
</dbReference>
<keyword evidence="2 12" id="KW-0639">Primosome</keyword>
<comment type="function">
    <text evidence="12">The main replicative DNA helicase, it participates in initiation and elongation during chromosome replication. Travels ahead of the DNA replisome, separating dsDNA into templates for DNA synthesis. A processive ATP-dependent 5'-3' DNA helicase it has DNA-dependent ATPase activity.</text>
</comment>
<evidence type="ECO:0000256" key="10">
    <source>
        <dbReference type="ARBA" id="ARBA00048954"/>
    </source>
</evidence>
<dbReference type="SUPFAM" id="SSF48024">
    <property type="entry name" value="N-terminal domain of DnaB helicase"/>
    <property type="match status" value="1"/>
</dbReference>
<dbReference type="GO" id="GO:0006269">
    <property type="term" value="P:DNA replication, synthesis of primer"/>
    <property type="evidence" value="ECO:0007669"/>
    <property type="project" value="UniProtKB-UniRule"/>
</dbReference>
<evidence type="ECO:0000256" key="11">
    <source>
        <dbReference type="NCBIfam" id="TIGR00665"/>
    </source>
</evidence>
<accession>A0A0C1JUH2</accession>
<dbReference type="Gene3D" id="1.10.860.10">
    <property type="entry name" value="DNAb Helicase, Chain A"/>
    <property type="match status" value="1"/>
</dbReference>
<dbReference type="PANTHER" id="PTHR30153:SF2">
    <property type="entry name" value="REPLICATIVE DNA HELICASE"/>
    <property type="match status" value="1"/>
</dbReference>
<dbReference type="EMBL" id="JSAN01000128">
    <property type="protein sequence ID" value="KIC70937.1"/>
    <property type="molecule type" value="Genomic_DNA"/>
</dbReference>
<evidence type="ECO:0000256" key="7">
    <source>
        <dbReference type="ARBA" id="ARBA00022840"/>
    </source>
</evidence>
<keyword evidence="9" id="KW-0413">Isomerase</keyword>
<comment type="caution">
    <text evidence="14">The sequence shown here is derived from an EMBL/GenBank/DDBJ whole genome shotgun (WGS) entry which is preliminary data.</text>
</comment>
<protein>
    <recommendedName>
        <fullName evidence="11 12">Replicative DNA helicase</fullName>
        <ecNumber evidence="11 12">5.6.2.3</ecNumber>
    </recommendedName>
</protein>
<organism evidence="14 15">
    <name type="scientific">Candidatus Protochlamydia amoebophila</name>
    <dbReference type="NCBI Taxonomy" id="362787"/>
    <lineage>
        <taxon>Bacteria</taxon>
        <taxon>Pseudomonadati</taxon>
        <taxon>Chlamydiota</taxon>
        <taxon>Chlamydiia</taxon>
        <taxon>Parachlamydiales</taxon>
        <taxon>Parachlamydiaceae</taxon>
        <taxon>Candidatus Protochlamydia</taxon>
    </lineage>
</organism>